<dbReference type="EMBL" id="CM042886">
    <property type="protein sequence ID" value="KAI4341260.1"/>
    <property type="molecule type" value="Genomic_DNA"/>
</dbReference>
<keyword evidence="2" id="KW-1185">Reference proteome</keyword>
<evidence type="ECO:0000313" key="2">
    <source>
        <dbReference type="Proteomes" id="UP001057402"/>
    </source>
</evidence>
<comment type="caution">
    <text evidence="1">The sequence shown here is derived from an EMBL/GenBank/DDBJ whole genome shotgun (WGS) entry which is preliminary data.</text>
</comment>
<proteinExistence type="predicted"/>
<organism evidence="1 2">
    <name type="scientific">Melastoma candidum</name>
    <dbReference type="NCBI Taxonomy" id="119954"/>
    <lineage>
        <taxon>Eukaryota</taxon>
        <taxon>Viridiplantae</taxon>
        <taxon>Streptophyta</taxon>
        <taxon>Embryophyta</taxon>
        <taxon>Tracheophyta</taxon>
        <taxon>Spermatophyta</taxon>
        <taxon>Magnoliopsida</taxon>
        <taxon>eudicotyledons</taxon>
        <taxon>Gunneridae</taxon>
        <taxon>Pentapetalae</taxon>
        <taxon>rosids</taxon>
        <taxon>malvids</taxon>
        <taxon>Myrtales</taxon>
        <taxon>Melastomataceae</taxon>
        <taxon>Melastomatoideae</taxon>
        <taxon>Melastomateae</taxon>
        <taxon>Melastoma</taxon>
    </lineage>
</organism>
<name>A0ACB9NX78_9MYRT</name>
<reference evidence="2" key="1">
    <citation type="journal article" date="2023" name="Front. Plant Sci.">
        <title>Chromosomal-level genome assembly of Melastoma candidum provides insights into trichome evolution.</title>
        <authorList>
            <person name="Zhong Y."/>
            <person name="Wu W."/>
            <person name="Sun C."/>
            <person name="Zou P."/>
            <person name="Liu Y."/>
            <person name="Dai S."/>
            <person name="Zhou R."/>
        </authorList>
    </citation>
    <scope>NUCLEOTIDE SEQUENCE [LARGE SCALE GENOMIC DNA]</scope>
</reference>
<evidence type="ECO:0000313" key="1">
    <source>
        <dbReference type="EMBL" id="KAI4341260.1"/>
    </source>
</evidence>
<accession>A0ACB9NX78</accession>
<gene>
    <name evidence="1" type="ORF">MLD38_026004</name>
</gene>
<sequence length="263" mass="30483">MAKSTEKAEGRGEDDDGDEEDDYMGDLSRFIPPEETIKKGSSTTTSTQQQAAQTSSKKSVKVLSWQERRKLDRDRKQQEEDELTLARIEAPISESNVGFKLLKQMGYTPGLALGKEGVGRVEPVGIEIRRSRAGIGREDPHKEKRKREEMREESKRRKEDFLREDFGVRQKEQWRNKRVVINFHKAKVSLDQLEDRDVLPVVQNEDEVADKEEEEEEEITEEDLVALLTKLRDEHNYCLFCGYQYSTQEEMLSSCPGRDEDDH</sequence>
<protein>
    <submittedName>
        <fullName evidence="1">Uncharacterized protein</fullName>
    </submittedName>
</protein>
<dbReference type="Proteomes" id="UP001057402">
    <property type="component" value="Chromosome 7"/>
</dbReference>